<accession>A0A1T4YVI5</accession>
<protein>
    <submittedName>
        <fullName evidence="2">DNA binding domain-containing protein, excisionase family</fullName>
    </submittedName>
</protein>
<evidence type="ECO:0000313" key="2">
    <source>
        <dbReference type="EMBL" id="SKB05255.1"/>
    </source>
</evidence>
<feature type="domain" description="Helix-turn-helix" evidence="1">
    <location>
        <begin position="6"/>
        <end position="52"/>
    </location>
</feature>
<dbReference type="GO" id="GO:0003677">
    <property type="term" value="F:DNA binding"/>
    <property type="evidence" value="ECO:0007669"/>
    <property type="project" value="InterPro"/>
</dbReference>
<keyword evidence="3" id="KW-1185">Reference proteome</keyword>
<gene>
    <name evidence="2" type="ORF">SAMN04244570_3597</name>
</gene>
<dbReference type="AlphaFoldDB" id="A0A1T4YVI5"/>
<dbReference type="NCBIfam" id="TIGR01764">
    <property type="entry name" value="excise"/>
    <property type="match status" value="1"/>
</dbReference>
<evidence type="ECO:0000313" key="3">
    <source>
        <dbReference type="Proteomes" id="UP000190042"/>
    </source>
</evidence>
<dbReference type="InterPro" id="IPR009061">
    <property type="entry name" value="DNA-bd_dom_put_sf"/>
</dbReference>
<organism evidence="2 3">
    <name type="scientific">Sporosarcina newyorkensis</name>
    <dbReference type="NCBI Taxonomy" id="759851"/>
    <lineage>
        <taxon>Bacteria</taxon>
        <taxon>Bacillati</taxon>
        <taxon>Bacillota</taxon>
        <taxon>Bacilli</taxon>
        <taxon>Bacillales</taxon>
        <taxon>Caryophanaceae</taxon>
        <taxon>Sporosarcina</taxon>
    </lineage>
</organism>
<sequence length="62" mass="6842">MEKITLTVKEVAALIGVGKTTVYTMVRQGEIPHKKARGCILFHRGTIERWLSGGEESESKIG</sequence>
<name>A0A1T4YVI5_9BACL</name>
<reference evidence="3" key="1">
    <citation type="submission" date="2017-02" db="EMBL/GenBank/DDBJ databases">
        <authorList>
            <person name="Varghese N."/>
            <person name="Submissions S."/>
        </authorList>
    </citation>
    <scope>NUCLEOTIDE SEQUENCE [LARGE SCALE GENOMIC DNA]</scope>
    <source>
        <strain evidence="3">DSM 23966</strain>
    </source>
</reference>
<dbReference type="Proteomes" id="UP000190042">
    <property type="component" value="Unassembled WGS sequence"/>
</dbReference>
<dbReference type="RefSeq" id="WP_078818554.1">
    <property type="nucleotide sequence ID" value="NZ_FUYJ01000009.1"/>
</dbReference>
<dbReference type="EMBL" id="FUYJ01000009">
    <property type="protein sequence ID" value="SKB05255.1"/>
    <property type="molecule type" value="Genomic_DNA"/>
</dbReference>
<dbReference type="Pfam" id="PF12728">
    <property type="entry name" value="HTH_17"/>
    <property type="match status" value="1"/>
</dbReference>
<proteinExistence type="predicted"/>
<evidence type="ECO:0000259" key="1">
    <source>
        <dbReference type="Pfam" id="PF12728"/>
    </source>
</evidence>
<dbReference type="SUPFAM" id="SSF46955">
    <property type="entry name" value="Putative DNA-binding domain"/>
    <property type="match status" value="1"/>
</dbReference>
<dbReference type="InterPro" id="IPR010093">
    <property type="entry name" value="SinI_DNA-bd"/>
</dbReference>
<dbReference type="InterPro" id="IPR041657">
    <property type="entry name" value="HTH_17"/>
</dbReference>